<protein>
    <submittedName>
        <fullName evidence="4">Aldolase</fullName>
    </submittedName>
</protein>
<accession>A0A833H4M0</accession>
<evidence type="ECO:0000313" key="5">
    <source>
        <dbReference type="Proteomes" id="UP000460298"/>
    </source>
</evidence>
<proteinExistence type="predicted"/>
<feature type="compositionally biased region" description="Low complexity" evidence="2">
    <location>
        <begin position="1"/>
        <end position="17"/>
    </location>
</feature>
<dbReference type="SUPFAM" id="SSF51621">
    <property type="entry name" value="Phosphoenolpyruvate/pyruvate domain"/>
    <property type="match status" value="1"/>
</dbReference>
<evidence type="ECO:0000313" key="4">
    <source>
        <dbReference type="EMBL" id="KAB2935237.1"/>
    </source>
</evidence>
<feature type="region of interest" description="Disordered" evidence="2">
    <location>
        <begin position="1"/>
        <end position="33"/>
    </location>
</feature>
<evidence type="ECO:0000256" key="1">
    <source>
        <dbReference type="ARBA" id="ARBA00022723"/>
    </source>
</evidence>
<dbReference type="GO" id="GO:0003824">
    <property type="term" value="F:catalytic activity"/>
    <property type="evidence" value="ECO:0007669"/>
    <property type="project" value="InterPro"/>
</dbReference>
<comment type="caution">
    <text evidence="4">The sequence shown here is derived from an EMBL/GenBank/DDBJ whole genome shotgun (WGS) entry which is preliminary data.</text>
</comment>
<dbReference type="AlphaFoldDB" id="A0A833H4M0"/>
<keyword evidence="1" id="KW-0479">Metal-binding</keyword>
<dbReference type="Gene3D" id="3.20.20.60">
    <property type="entry name" value="Phosphoenolpyruvate-binding domains"/>
    <property type="match status" value="1"/>
</dbReference>
<name>A0A833H4M0_9LEPT</name>
<dbReference type="InterPro" id="IPR040442">
    <property type="entry name" value="Pyrv_kinase-like_dom_sf"/>
</dbReference>
<reference evidence="4 5" key="1">
    <citation type="submission" date="2019-10" db="EMBL/GenBank/DDBJ databases">
        <title>Extracellular Electron Transfer in a Candidatus Methanoperedens spp. Enrichment Culture.</title>
        <authorList>
            <person name="Berger S."/>
            <person name="Rangel Shaw D."/>
            <person name="Berben T."/>
            <person name="In 'T Zandt M."/>
            <person name="Frank J."/>
            <person name="Reimann J."/>
            <person name="Jetten M.S.M."/>
            <person name="Welte C.U."/>
        </authorList>
    </citation>
    <scope>NUCLEOTIDE SEQUENCE [LARGE SCALE GENOMIC DNA]</scope>
    <source>
        <strain evidence="4">SB12</strain>
    </source>
</reference>
<dbReference type="EMBL" id="WBUI01000001">
    <property type="protein sequence ID" value="KAB2935237.1"/>
    <property type="molecule type" value="Genomic_DNA"/>
</dbReference>
<organism evidence="4 5">
    <name type="scientific">Leptonema illini</name>
    <dbReference type="NCBI Taxonomy" id="183"/>
    <lineage>
        <taxon>Bacteria</taxon>
        <taxon>Pseudomonadati</taxon>
        <taxon>Spirochaetota</taxon>
        <taxon>Spirochaetia</taxon>
        <taxon>Leptospirales</taxon>
        <taxon>Leptospiraceae</taxon>
        <taxon>Leptonema</taxon>
    </lineage>
</organism>
<sequence>MQPFLSCSDSSTFDSASRGITDSERSGRIDSDGHKITLTAREGPMSLVGEMIDRLRARLFILREDFGLRSMKTGTEVEDMSFAEISLLREISGGIVPLYVKIGGPEARNDIRNLIRIGVDGIIAPMVESPYSLKNFMATFEEICTERSAAGIEAGINLETITGYRQMHEILAEPLAAGLHQVTAARTDLSGSMGLHPDDDRVLAICEDIVQTCRAQGLVTSVGGAIHPGIIETLIERIASDRVNTRHMVLSCRDMARDPKRSLVENLRFEIDLYRALGSDPFNEKRDLHLKRYEVLSERLQKHAHFIG</sequence>
<evidence type="ECO:0000256" key="2">
    <source>
        <dbReference type="SAM" id="MobiDB-lite"/>
    </source>
</evidence>
<dbReference type="InterPro" id="IPR015813">
    <property type="entry name" value="Pyrv/PenolPyrv_kinase-like_dom"/>
</dbReference>
<feature type="domain" description="HpcH/HpaI aldolase/citrate lyase" evidence="3">
    <location>
        <begin position="108"/>
        <end position="218"/>
    </location>
</feature>
<dbReference type="Proteomes" id="UP000460298">
    <property type="component" value="Unassembled WGS sequence"/>
</dbReference>
<feature type="compositionally biased region" description="Basic and acidic residues" evidence="2">
    <location>
        <begin position="21"/>
        <end position="33"/>
    </location>
</feature>
<dbReference type="InterPro" id="IPR005000">
    <property type="entry name" value="Aldolase/citrate-lyase_domain"/>
</dbReference>
<dbReference type="Pfam" id="PF03328">
    <property type="entry name" value="HpcH_HpaI"/>
    <property type="match status" value="1"/>
</dbReference>
<gene>
    <name evidence="4" type="ORF">F9K24_00480</name>
</gene>
<evidence type="ECO:0000259" key="3">
    <source>
        <dbReference type="Pfam" id="PF03328"/>
    </source>
</evidence>
<dbReference type="GO" id="GO:0046872">
    <property type="term" value="F:metal ion binding"/>
    <property type="evidence" value="ECO:0007669"/>
    <property type="project" value="UniProtKB-KW"/>
</dbReference>